<dbReference type="Pfam" id="PF00415">
    <property type="entry name" value="RCC1"/>
    <property type="match status" value="2"/>
</dbReference>
<gene>
    <name evidence="2" type="ORF">METZ01_LOCUS234830</name>
</gene>
<dbReference type="InterPro" id="IPR000408">
    <property type="entry name" value="Reg_chr_condens"/>
</dbReference>
<accession>A0A382H3T7</accession>
<dbReference type="PANTHER" id="PTHR22870">
    <property type="entry name" value="REGULATOR OF CHROMOSOME CONDENSATION"/>
    <property type="match status" value="1"/>
</dbReference>
<dbReference type="PROSITE" id="PS50012">
    <property type="entry name" value="RCC1_3"/>
    <property type="match status" value="3"/>
</dbReference>
<dbReference type="Gene3D" id="2.130.10.30">
    <property type="entry name" value="Regulator of chromosome condensation 1/beta-lactamase-inhibitor protein II"/>
    <property type="match status" value="1"/>
</dbReference>
<evidence type="ECO:0000256" key="1">
    <source>
        <dbReference type="ARBA" id="ARBA00022737"/>
    </source>
</evidence>
<feature type="non-terminal residue" evidence="2">
    <location>
        <position position="1"/>
    </location>
</feature>
<dbReference type="PANTHER" id="PTHR22870:SF408">
    <property type="entry name" value="OS09G0560450 PROTEIN"/>
    <property type="match status" value="1"/>
</dbReference>
<keyword evidence="1" id="KW-0677">Repeat</keyword>
<dbReference type="InterPro" id="IPR051210">
    <property type="entry name" value="Ub_ligase/GEF_domain"/>
</dbReference>
<proteinExistence type="predicted"/>
<reference evidence="2" key="1">
    <citation type="submission" date="2018-05" db="EMBL/GenBank/DDBJ databases">
        <authorList>
            <person name="Lanie J.A."/>
            <person name="Ng W.-L."/>
            <person name="Kazmierczak K.M."/>
            <person name="Andrzejewski T.M."/>
            <person name="Davidsen T.M."/>
            <person name="Wayne K.J."/>
            <person name="Tettelin H."/>
            <person name="Glass J.I."/>
            <person name="Rusch D."/>
            <person name="Podicherti R."/>
            <person name="Tsui H.-C.T."/>
            <person name="Winkler M.E."/>
        </authorList>
    </citation>
    <scope>NUCLEOTIDE SEQUENCE</scope>
</reference>
<dbReference type="SUPFAM" id="SSF50985">
    <property type="entry name" value="RCC1/BLIP-II"/>
    <property type="match status" value="1"/>
</dbReference>
<dbReference type="AlphaFoldDB" id="A0A382H3T7"/>
<name>A0A382H3T7_9ZZZZ</name>
<sequence length="260" mass="27473">PVQIGSYTEWARQDTGPGASLFVRDDGTLWSTGAAALNGHNNSTDYNVPTLLGGTDQYSRVSCGGCMGAIKYVGQGSGGGFGPAGDTYGTLWTWGYGGKGRLGHGNETNLTVPTQVGTDDDWTDIECNGSQTTYALKLDGTMWGWGYNNNGQVGDGTTIDRWSPVQIGTTSDWGNTFGQGGGHMQVAGYNFMFQIKEYAGIYGGELWGWGTGSGRMGLGPSDTGNKLVPTRIGDKDDWFWVSGGINHALGIRNVHCGGLL</sequence>
<dbReference type="InterPro" id="IPR009091">
    <property type="entry name" value="RCC1/BLIP-II"/>
</dbReference>
<dbReference type="EMBL" id="UINC01059029">
    <property type="protein sequence ID" value="SVB81976.1"/>
    <property type="molecule type" value="Genomic_DNA"/>
</dbReference>
<evidence type="ECO:0000313" key="2">
    <source>
        <dbReference type="EMBL" id="SVB81976.1"/>
    </source>
</evidence>
<organism evidence="2">
    <name type="scientific">marine metagenome</name>
    <dbReference type="NCBI Taxonomy" id="408172"/>
    <lineage>
        <taxon>unclassified sequences</taxon>
        <taxon>metagenomes</taxon>
        <taxon>ecological metagenomes</taxon>
    </lineage>
</organism>
<protein>
    <submittedName>
        <fullName evidence="2">Uncharacterized protein</fullName>
    </submittedName>
</protein>